<organism evidence="1 2">
    <name type="scientific">Pseudomonas phage pf16</name>
    <dbReference type="NCBI Taxonomy" id="1815630"/>
    <lineage>
        <taxon>Viruses</taxon>
        <taxon>Duplodnaviria</taxon>
        <taxon>Heunggongvirae</taxon>
        <taxon>Uroviricota</taxon>
        <taxon>Caudoviricetes</taxon>
        <taxon>Chakrabartyvirus</taxon>
        <taxon>Chakrabartyvirus pf16</taxon>
    </lineage>
</organism>
<name>A0A1S5R412_9CAUD</name>
<dbReference type="EMBL" id="KU873925">
    <property type="protein sequence ID" value="AND75149.1"/>
    <property type="molecule type" value="Genomic_DNA"/>
</dbReference>
<reference evidence="1 2" key="1">
    <citation type="submission" date="2016-03" db="EMBL/GenBank/DDBJ databases">
        <title>Characterisation of pf16 and phiPMW: Two novel phages infecting Pseudomonas putida PpG1.</title>
        <authorList>
            <person name="Magill D.J."/>
            <person name="Krylov V.N."/>
            <person name="Shaburova O.V."/>
            <person name="Allen C.C.R."/>
            <person name="McGrath J.W."/>
            <person name="Quinn J.P."/>
            <person name="Kulakov L.A."/>
        </authorList>
    </citation>
    <scope>NUCLEOTIDE SEQUENCE [LARGE SCALE GENOMIC DNA]</scope>
</reference>
<proteinExistence type="predicted"/>
<dbReference type="Proteomes" id="UP000225821">
    <property type="component" value="Segment"/>
</dbReference>
<sequence length="258" mass="28642">MKKITLANLAAATAQQVFDQVAAHLLHQNAKAQKVREGTTINDCMYRGENGTKCAAGCLIADDEYKPEMDKEDAVRGTSWPSLITRKLVPSTPHDRLIRALQHVHDDHEPINFKRELHRTAEEFGLNTDVLDKVTLANLEYKTAQEVFDQAAVHLLTQKEQSTDVNGGVRCVYRGKNGMKCAAGALIADHEYKPEMDKHGMSGWYALIDRELVPDTHKGLIAGLQGVHDNFMGPDDLRVMLCDLATSHKLNTDAIKGM</sequence>
<keyword evidence="2" id="KW-1185">Reference proteome</keyword>
<accession>A0A1S5R412</accession>
<protein>
    <submittedName>
        <fullName evidence="1">Uncharacterized protein</fullName>
    </submittedName>
</protein>
<evidence type="ECO:0000313" key="1">
    <source>
        <dbReference type="EMBL" id="AND75149.1"/>
    </source>
</evidence>
<gene>
    <name evidence="1" type="ORF">pf16_226</name>
</gene>
<evidence type="ECO:0000313" key="2">
    <source>
        <dbReference type="Proteomes" id="UP000225821"/>
    </source>
</evidence>
<dbReference type="OrthoDB" id="41417at10239"/>